<proteinExistence type="predicted"/>
<organism evidence="2 4">
    <name type="scientific">Clostridium formicaceticum</name>
    <dbReference type="NCBI Taxonomy" id="1497"/>
    <lineage>
        <taxon>Bacteria</taxon>
        <taxon>Bacillati</taxon>
        <taxon>Bacillota</taxon>
        <taxon>Clostridia</taxon>
        <taxon>Eubacteriales</taxon>
        <taxon>Clostridiaceae</taxon>
        <taxon>Clostridium</taxon>
    </lineage>
</organism>
<dbReference type="KEGG" id="cfm:BJL90_13060"/>
<gene>
    <name evidence="1" type="ORF">BJL90_13060</name>
    <name evidence="2" type="ORF">CLFO_15370</name>
</gene>
<evidence type="ECO:0000313" key="2">
    <source>
        <dbReference type="EMBL" id="ARE87149.1"/>
    </source>
</evidence>
<evidence type="ECO:0000313" key="4">
    <source>
        <dbReference type="Proteomes" id="UP000192478"/>
    </source>
</evidence>
<keyword evidence="3" id="KW-1185">Reference proteome</keyword>
<evidence type="ECO:0000313" key="1">
    <source>
        <dbReference type="EMBL" id="AOY76713.1"/>
    </source>
</evidence>
<reference evidence="2 4" key="2">
    <citation type="submission" date="2017-03" db="EMBL/GenBank/DDBJ databases">
        <title>Complete sequence of Clostridium formicaceticum DSM 92.</title>
        <authorList>
            <person name="Poehlein A."/>
            <person name="Karl M."/>
            <person name="Bengelsdorf F.R."/>
            <person name="Duerre P."/>
            <person name="Daniel R."/>
        </authorList>
    </citation>
    <scope>NUCLEOTIDE SEQUENCE [LARGE SCALE GENOMIC DNA]</scope>
    <source>
        <strain evidence="2 4">DSM 92</strain>
    </source>
</reference>
<dbReference type="AlphaFoldDB" id="A0AAC9WFX0"/>
<sequence length="129" mass="14996">MNAQKANNTIDKVRQLQRKLYLSAKANSKRRYHALYDKVYRTDILMEAWKRVKSNGGVGGIDRITIMDIESYGVEKFLVEIQKELINGTYHPLPVRSVFVNPKFLYILIEISPRGVKKLLFLKPSFGFF</sequence>
<dbReference type="Proteomes" id="UP000192478">
    <property type="component" value="Chromosome"/>
</dbReference>
<dbReference type="Proteomes" id="UP000177894">
    <property type="component" value="Chromosome"/>
</dbReference>
<dbReference type="RefSeq" id="WP_070968776.1">
    <property type="nucleotide sequence ID" value="NZ_CP017603.1"/>
</dbReference>
<protein>
    <submittedName>
        <fullName evidence="2">Uncharacterized protein</fullName>
    </submittedName>
</protein>
<accession>A0AAC9WFX0</accession>
<dbReference type="EMBL" id="CP020559">
    <property type="protein sequence ID" value="ARE87149.1"/>
    <property type="molecule type" value="Genomic_DNA"/>
</dbReference>
<name>A0AAC9WFX0_9CLOT</name>
<reference evidence="1 3" key="1">
    <citation type="submission" date="2016-10" db="EMBL/GenBank/DDBJ databases">
        <title>Complete Genome Sequence of Acetogen Clostridium formicoaceticum ATCC 27076.</title>
        <authorList>
            <person name="Bao T."/>
            <person name="Cheng C."/>
            <person name="Zhao J."/>
            <person name="Yang S.-T."/>
            <person name="Wang J."/>
            <person name="Wang M."/>
        </authorList>
    </citation>
    <scope>NUCLEOTIDE SEQUENCE [LARGE SCALE GENOMIC DNA]</scope>
    <source>
        <strain evidence="1 3">ATCC 27076</strain>
    </source>
</reference>
<evidence type="ECO:0000313" key="3">
    <source>
        <dbReference type="Proteomes" id="UP000177894"/>
    </source>
</evidence>
<dbReference type="EMBL" id="CP017603">
    <property type="protein sequence ID" value="AOY76713.1"/>
    <property type="molecule type" value="Genomic_DNA"/>
</dbReference>